<feature type="domain" description="4Fe-4S ferredoxin-type" evidence="5">
    <location>
        <begin position="213"/>
        <end position="242"/>
    </location>
</feature>
<evidence type="ECO:0000256" key="2">
    <source>
        <dbReference type="ARBA" id="ARBA00022723"/>
    </source>
</evidence>
<dbReference type="GO" id="GO:0051539">
    <property type="term" value="F:4 iron, 4 sulfur cluster binding"/>
    <property type="evidence" value="ECO:0007669"/>
    <property type="project" value="UniProtKB-KW"/>
</dbReference>
<dbReference type="PANTHER" id="PTHR43687">
    <property type="entry name" value="ADENYLYLSULFATE REDUCTASE, BETA SUBUNIT"/>
    <property type="match status" value="1"/>
</dbReference>
<dbReference type="SUPFAM" id="SSF54862">
    <property type="entry name" value="4Fe-4S ferredoxins"/>
    <property type="match status" value="1"/>
</dbReference>
<dbReference type="PROSITE" id="PS00198">
    <property type="entry name" value="4FE4S_FER_1"/>
    <property type="match status" value="1"/>
</dbReference>
<sequence>MNKPILYENCLSTEKSRLKALNTILQWIQVPFKKNDSIGIKLHWGEIGNKNFLPPIYAREIVRWLKENNFNPFVFDNTVLYSGGRRDGKQSLKTAETHNYSQDYLGCPVKIGDGLDGKSVVDLPAGFKNFEKVQVGKIVHQADGFIIFSHFKGHMETGFGGAIKNISMGFASRAQKQRMHADAKPSLLEAKCVQCGECVAVCPTGAATMEENEYPSYDLDKCIGCAQCIAMCPETALKIIWETDIKIFQEKLVETAAAVWKIIKNKTVIINALLNIVAECDCLPGNHRSIAEDKGFIGAYHPVTADAESIKLVGADCINQAHRNIPWGRQFEYARQIGFDG</sequence>
<dbReference type="Pfam" id="PF12838">
    <property type="entry name" value="Fer4_7"/>
    <property type="match status" value="1"/>
</dbReference>
<feature type="domain" description="4Fe-4S ferredoxin-type" evidence="5">
    <location>
        <begin position="183"/>
        <end position="212"/>
    </location>
</feature>
<dbReference type="InterPro" id="IPR017896">
    <property type="entry name" value="4Fe4S_Fe-S-bd"/>
</dbReference>
<dbReference type="AlphaFoldDB" id="A0A1G2DZA9"/>
<evidence type="ECO:0000256" key="4">
    <source>
        <dbReference type="ARBA" id="ARBA00023014"/>
    </source>
</evidence>
<evidence type="ECO:0000313" key="7">
    <source>
        <dbReference type="Proteomes" id="UP000178893"/>
    </source>
</evidence>
<evidence type="ECO:0000259" key="5">
    <source>
        <dbReference type="PROSITE" id="PS51379"/>
    </source>
</evidence>
<dbReference type="Gene3D" id="3.30.70.20">
    <property type="match status" value="2"/>
</dbReference>
<keyword evidence="1" id="KW-0004">4Fe-4S</keyword>
<keyword evidence="4" id="KW-0411">Iron-sulfur</keyword>
<dbReference type="PROSITE" id="PS51379">
    <property type="entry name" value="4FE4S_FER_2"/>
    <property type="match status" value="2"/>
</dbReference>
<evidence type="ECO:0000256" key="3">
    <source>
        <dbReference type="ARBA" id="ARBA00023004"/>
    </source>
</evidence>
<dbReference type="InterPro" id="IPR050572">
    <property type="entry name" value="Fe-S_Ferredoxin"/>
</dbReference>
<evidence type="ECO:0000313" key="6">
    <source>
        <dbReference type="EMBL" id="OGZ18268.1"/>
    </source>
</evidence>
<dbReference type="InterPro" id="IPR007160">
    <property type="entry name" value="DUF362"/>
</dbReference>
<comment type="caution">
    <text evidence="6">The sequence shown here is derived from an EMBL/GenBank/DDBJ whole genome shotgun (WGS) entry which is preliminary data.</text>
</comment>
<dbReference type="InterPro" id="IPR017900">
    <property type="entry name" value="4Fe4S_Fe_S_CS"/>
</dbReference>
<reference evidence="6 7" key="1">
    <citation type="journal article" date="2016" name="Nat. Commun.">
        <title>Thousands of microbial genomes shed light on interconnected biogeochemical processes in an aquifer system.</title>
        <authorList>
            <person name="Anantharaman K."/>
            <person name="Brown C.T."/>
            <person name="Hug L.A."/>
            <person name="Sharon I."/>
            <person name="Castelle C.J."/>
            <person name="Probst A.J."/>
            <person name="Thomas B.C."/>
            <person name="Singh A."/>
            <person name="Wilkins M.J."/>
            <person name="Karaoz U."/>
            <person name="Brodie E.L."/>
            <person name="Williams K.H."/>
            <person name="Hubbard S.S."/>
            <person name="Banfield J.F."/>
        </authorList>
    </citation>
    <scope>NUCLEOTIDE SEQUENCE [LARGE SCALE GENOMIC DNA]</scope>
</reference>
<name>A0A1G2DZA9_9BACT</name>
<dbReference type="Pfam" id="PF04015">
    <property type="entry name" value="DUF362"/>
    <property type="match status" value="1"/>
</dbReference>
<gene>
    <name evidence="6" type="ORF">A2V72_01370</name>
</gene>
<evidence type="ECO:0000256" key="1">
    <source>
        <dbReference type="ARBA" id="ARBA00022485"/>
    </source>
</evidence>
<organism evidence="6 7">
    <name type="scientific">Candidatus Nealsonbacteria bacterium RBG_13_37_56</name>
    <dbReference type="NCBI Taxonomy" id="1801661"/>
    <lineage>
        <taxon>Bacteria</taxon>
        <taxon>Candidatus Nealsoniibacteriota</taxon>
    </lineage>
</organism>
<dbReference type="EMBL" id="MHLW01000007">
    <property type="protein sequence ID" value="OGZ18268.1"/>
    <property type="molecule type" value="Genomic_DNA"/>
</dbReference>
<proteinExistence type="predicted"/>
<keyword evidence="3" id="KW-0408">Iron</keyword>
<dbReference type="GO" id="GO:0046872">
    <property type="term" value="F:metal ion binding"/>
    <property type="evidence" value="ECO:0007669"/>
    <property type="project" value="UniProtKB-KW"/>
</dbReference>
<keyword evidence="2" id="KW-0479">Metal-binding</keyword>
<protein>
    <recommendedName>
        <fullName evidence="5">4Fe-4S ferredoxin-type domain-containing protein</fullName>
    </recommendedName>
</protein>
<accession>A0A1G2DZA9</accession>
<dbReference type="Proteomes" id="UP000178893">
    <property type="component" value="Unassembled WGS sequence"/>
</dbReference>
<dbReference type="PANTHER" id="PTHR43687:SF1">
    <property type="entry name" value="FERREDOXIN III"/>
    <property type="match status" value="1"/>
</dbReference>